<organism evidence="11">
    <name type="scientific">Veillonella ratti</name>
    <dbReference type="NCBI Taxonomy" id="103892"/>
    <lineage>
        <taxon>Bacteria</taxon>
        <taxon>Bacillati</taxon>
        <taxon>Bacillota</taxon>
        <taxon>Negativicutes</taxon>
        <taxon>Veillonellales</taxon>
        <taxon>Veillonellaceae</taxon>
        <taxon>Veillonella</taxon>
    </lineage>
</organism>
<comment type="function">
    <text evidence="1 9">Catalyzes the insertion of molybdate into adenylated molybdopterin with the concomitant release of AMP.</text>
</comment>
<dbReference type="InterPro" id="IPR005111">
    <property type="entry name" value="MoeA_C_domain_IV"/>
</dbReference>
<comment type="catalytic activity">
    <reaction evidence="8">
        <text>adenylyl-molybdopterin + molybdate = Mo-molybdopterin + AMP + H(+)</text>
        <dbReference type="Rhea" id="RHEA:35047"/>
        <dbReference type="ChEBI" id="CHEBI:15378"/>
        <dbReference type="ChEBI" id="CHEBI:36264"/>
        <dbReference type="ChEBI" id="CHEBI:62727"/>
        <dbReference type="ChEBI" id="CHEBI:71302"/>
        <dbReference type="ChEBI" id="CHEBI:456215"/>
        <dbReference type="EC" id="2.10.1.1"/>
    </reaction>
</comment>
<evidence type="ECO:0000256" key="1">
    <source>
        <dbReference type="ARBA" id="ARBA00002901"/>
    </source>
</evidence>
<comment type="cofactor">
    <cofactor evidence="9">
        <name>Mg(2+)</name>
        <dbReference type="ChEBI" id="CHEBI:18420"/>
    </cofactor>
</comment>
<evidence type="ECO:0000256" key="5">
    <source>
        <dbReference type="ARBA" id="ARBA00021108"/>
    </source>
</evidence>
<evidence type="ECO:0000256" key="3">
    <source>
        <dbReference type="ARBA" id="ARBA00010763"/>
    </source>
</evidence>
<dbReference type="Pfam" id="PF03453">
    <property type="entry name" value="MoeA_N"/>
    <property type="match status" value="1"/>
</dbReference>
<dbReference type="Gene3D" id="2.170.190.11">
    <property type="entry name" value="Molybdopterin biosynthesis moea protein, domain 3"/>
    <property type="match status" value="1"/>
</dbReference>
<dbReference type="AlphaFoldDB" id="A0A6N3E3Q6"/>
<dbReference type="InterPro" id="IPR005110">
    <property type="entry name" value="MoeA_linker/N"/>
</dbReference>
<reference evidence="11" key="1">
    <citation type="submission" date="2019-11" db="EMBL/GenBank/DDBJ databases">
        <authorList>
            <person name="Feng L."/>
        </authorList>
    </citation>
    <scope>NUCLEOTIDE SEQUENCE</scope>
    <source>
        <strain evidence="11">VrattiLFYP33</strain>
    </source>
</reference>
<dbReference type="Gene3D" id="3.40.980.10">
    <property type="entry name" value="MoaB/Mog-like domain"/>
    <property type="match status" value="1"/>
</dbReference>
<evidence type="ECO:0000256" key="2">
    <source>
        <dbReference type="ARBA" id="ARBA00005046"/>
    </source>
</evidence>
<keyword evidence="9" id="KW-0460">Magnesium</keyword>
<evidence type="ECO:0000313" key="11">
    <source>
        <dbReference type="EMBL" id="VYU35272.1"/>
    </source>
</evidence>
<evidence type="ECO:0000256" key="8">
    <source>
        <dbReference type="ARBA" id="ARBA00047317"/>
    </source>
</evidence>
<gene>
    <name evidence="11" type="primary">moeA</name>
    <name evidence="11" type="ORF">VRLFYP33_01813</name>
</gene>
<accession>A0A6N3E3Q6</accession>
<evidence type="ECO:0000256" key="9">
    <source>
        <dbReference type="RuleBase" id="RU365090"/>
    </source>
</evidence>
<keyword evidence="9 11" id="KW-0808">Transferase</keyword>
<dbReference type="PANTHER" id="PTHR10192:SF5">
    <property type="entry name" value="GEPHYRIN"/>
    <property type="match status" value="1"/>
</dbReference>
<dbReference type="GO" id="GO:0005829">
    <property type="term" value="C:cytosol"/>
    <property type="evidence" value="ECO:0007669"/>
    <property type="project" value="TreeGrafter"/>
</dbReference>
<comment type="pathway">
    <text evidence="2 9">Cofactor biosynthesis; molybdopterin biosynthesis.</text>
</comment>
<evidence type="ECO:0000256" key="6">
    <source>
        <dbReference type="ARBA" id="ARBA00022505"/>
    </source>
</evidence>
<evidence type="ECO:0000259" key="10">
    <source>
        <dbReference type="SMART" id="SM00852"/>
    </source>
</evidence>
<dbReference type="InterPro" id="IPR036688">
    <property type="entry name" value="MoeA_C_domain_IV_sf"/>
</dbReference>
<evidence type="ECO:0000256" key="4">
    <source>
        <dbReference type="ARBA" id="ARBA00013269"/>
    </source>
</evidence>
<dbReference type="SUPFAM" id="SSF63882">
    <property type="entry name" value="MoeA N-terminal region -like"/>
    <property type="match status" value="1"/>
</dbReference>
<dbReference type="Pfam" id="PF03454">
    <property type="entry name" value="MoeA_C"/>
    <property type="match status" value="1"/>
</dbReference>
<dbReference type="GO" id="GO:0061599">
    <property type="term" value="F:molybdopterin molybdotransferase activity"/>
    <property type="evidence" value="ECO:0007669"/>
    <property type="project" value="UniProtKB-UniRule"/>
</dbReference>
<evidence type="ECO:0000256" key="7">
    <source>
        <dbReference type="ARBA" id="ARBA00023150"/>
    </source>
</evidence>
<proteinExistence type="inferred from homology"/>
<keyword evidence="9" id="KW-0479">Metal-binding</keyword>
<dbReference type="Pfam" id="PF00994">
    <property type="entry name" value="MoCF_biosynth"/>
    <property type="match status" value="1"/>
</dbReference>
<dbReference type="InterPro" id="IPR038987">
    <property type="entry name" value="MoeA-like"/>
</dbReference>
<dbReference type="PANTHER" id="PTHR10192">
    <property type="entry name" value="MOLYBDOPTERIN BIOSYNTHESIS PROTEIN"/>
    <property type="match status" value="1"/>
</dbReference>
<dbReference type="InterPro" id="IPR036425">
    <property type="entry name" value="MoaB/Mog-like_dom_sf"/>
</dbReference>
<name>A0A6N3E3Q6_9FIRM</name>
<dbReference type="GO" id="GO:0046872">
    <property type="term" value="F:metal ion binding"/>
    <property type="evidence" value="ECO:0007669"/>
    <property type="project" value="UniProtKB-UniRule"/>
</dbReference>
<keyword evidence="6 9" id="KW-0500">Molybdenum</keyword>
<dbReference type="SUPFAM" id="SSF53218">
    <property type="entry name" value="Molybdenum cofactor biosynthesis proteins"/>
    <property type="match status" value="1"/>
</dbReference>
<comment type="similarity">
    <text evidence="3 9">Belongs to the MoeA family.</text>
</comment>
<dbReference type="RefSeq" id="WP_021842549.1">
    <property type="nucleotide sequence ID" value="NZ_CACRUX010000066.1"/>
</dbReference>
<dbReference type="CDD" id="cd00887">
    <property type="entry name" value="MoeA"/>
    <property type="match status" value="1"/>
</dbReference>
<sequence length="430" mass="46415">MEGITVEAARSKLLDLVAQLPPRETENIPLEDALGRVLSTELTAKTSIPPFRKAPYDGYAIVHSEGQSQFTVIATIGAGEKYEGKVLQGEAVRIMTGAPVPDDCDTIVMQERCRLCSDDGIPLQHSQVRDVMEPMGYDILVNGVIEKGENIIPEGEECAEGDILMDGGVLLDAGRVSVAAGLGHRQLPVYKEPKVVVLTSGREVVPLSETLQGAQIYNSNLYMLEGLLKEQGVTGFKAHHVSDDPDKLDEEIETVRQLAADADLIISTGGVSVGLFDSMPAIYEALGAEKLYDRIFMRPGAASYGGVIRRENGGLTFCLGLSGNPTAAYNCYHLLVLPVLRSLQGRRDIMLPVVMLKLGSGIHKKNPFDRYVQGAITCESGEAVFMPNRVFTSSALLGLAHANGMAKLEQGQHNYEEGDLVAVSLLKAHE</sequence>
<dbReference type="UniPathway" id="UPA00344"/>
<dbReference type="SMART" id="SM00852">
    <property type="entry name" value="MoCF_biosynth"/>
    <property type="match status" value="1"/>
</dbReference>
<dbReference type="Gene3D" id="2.40.340.10">
    <property type="entry name" value="MoeA, C-terminal, domain IV"/>
    <property type="match status" value="1"/>
</dbReference>
<dbReference type="EC" id="2.10.1.1" evidence="4 9"/>
<dbReference type="EMBL" id="CACRUX010000066">
    <property type="protein sequence ID" value="VYU35272.1"/>
    <property type="molecule type" value="Genomic_DNA"/>
</dbReference>
<dbReference type="InterPro" id="IPR001453">
    <property type="entry name" value="MoaB/Mog_dom"/>
</dbReference>
<dbReference type="InterPro" id="IPR036135">
    <property type="entry name" value="MoeA_linker/N_sf"/>
</dbReference>
<dbReference type="GO" id="GO:0006777">
    <property type="term" value="P:Mo-molybdopterin cofactor biosynthetic process"/>
    <property type="evidence" value="ECO:0007669"/>
    <property type="project" value="UniProtKB-UniRule"/>
</dbReference>
<feature type="domain" description="MoaB/Mog" evidence="10">
    <location>
        <begin position="196"/>
        <end position="342"/>
    </location>
</feature>
<dbReference type="Gene3D" id="3.90.105.10">
    <property type="entry name" value="Molybdopterin biosynthesis moea protein, domain 2"/>
    <property type="match status" value="1"/>
</dbReference>
<protein>
    <recommendedName>
        <fullName evidence="5 9">Molybdopterin molybdenumtransferase</fullName>
        <ecNumber evidence="4 9">2.10.1.1</ecNumber>
    </recommendedName>
</protein>
<keyword evidence="7 9" id="KW-0501">Molybdenum cofactor biosynthesis</keyword>
<dbReference type="SUPFAM" id="SSF63867">
    <property type="entry name" value="MoeA C-terminal domain-like"/>
    <property type="match status" value="1"/>
</dbReference>